<evidence type="ECO:0000256" key="1">
    <source>
        <dbReference type="ARBA" id="ARBA00022679"/>
    </source>
</evidence>
<protein>
    <recommendedName>
        <fullName evidence="4">Maltokinase N-terminal cap domain-containing protein</fullName>
    </recommendedName>
</protein>
<keyword evidence="3" id="KW-0067">ATP-binding</keyword>
<gene>
    <name evidence="5" type="ORF">D7Y13_42810</name>
</gene>
<feature type="domain" description="Maltokinase N-terminal cap" evidence="4">
    <location>
        <begin position="11"/>
        <end position="75"/>
    </location>
</feature>
<evidence type="ECO:0000313" key="6">
    <source>
        <dbReference type="Proteomes" id="UP000278907"/>
    </source>
</evidence>
<dbReference type="InterPro" id="IPR040999">
    <property type="entry name" value="Mak_N_cap"/>
</dbReference>
<accession>A0ABX9Q2Q5</accession>
<evidence type="ECO:0000256" key="3">
    <source>
        <dbReference type="ARBA" id="ARBA00022840"/>
    </source>
</evidence>
<proteinExistence type="predicted"/>
<evidence type="ECO:0000256" key="2">
    <source>
        <dbReference type="ARBA" id="ARBA00022741"/>
    </source>
</evidence>
<dbReference type="Proteomes" id="UP000278907">
    <property type="component" value="Unassembled WGS sequence"/>
</dbReference>
<feature type="non-terminal residue" evidence="5">
    <location>
        <position position="76"/>
    </location>
</feature>
<dbReference type="Pfam" id="PF18085">
    <property type="entry name" value="Mak_N_cap"/>
    <property type="match status" value="1"/>
</dbReference>
<name>A0ABX9Q2Q5_9BACT</name>
<comment type="caution">
    <text evidence="5">The sequence shown here is derived from an EMBL/GenBank/DDBJ whole genome shotgun (WGS) entry which is preliminary data.</text>
</comment>
<keyword evidence="1" id="KW-0808">Transferase</keyword>
<dbReference type="EMBL" id="RAWI01001003">
    <property type="protein sequence ID" value="RKH83036.1"/>
    <property type="molecule type" value="Genomic_DNA"/>
</dbReference>
<evidence type="ECO:0000259" key="4">
    <source>
        <dbReference type="Pfam" id="PF18085"/>
    </source>
</evidence>
<sequence length="76" mass="8963">MTSLEDMLVEWLPRQRWFAAKGRPVRAVEVASRTPLMTDGEPLVDHLLLAVHFADEWPVQHYQLHLARREHLRPEL</sequence>
<organism evidence="5 6">
    <name type="scientific">Corallococcus praedator</name>
    <dbReference type="NCBI Taxonomy" id="2316724"/>
    <lineage>
        <taxon>Bacteria</taxon>
        <taxon>Pseudomonadati</taxon>
        <taxon>Myxococcota</taxon>
        <taxon>Myxococcia</taxon>
        <taxon>Myxococcales</taxon>
        <taxon>Cystobacterineae</taxon>
        <taxon>Myxococcaceae</taxon>
        <taxon>Corallococcus</taxon>
    </lineage>
</organism>
<reference evidence="5 6" key="1">
    <citation type="submission" date="2018-09" db="EMBL/GenBank/DDBJ databases">
        <authorList>
            <person name="Livingstone P.G."/>
            <person name="Whitworth D.E."/>
        </authorList>
    </citation>
    <scope>NUCLEOTIDE SEQUENCE [LARGE SCALE GENOMIC DNA]</scope>
    <source>
        <strain evidence="5 6">CA031B</strain>
    </source>
</reference>
<keyword evidence="6" id="KW-1185">Reference proteome</keyword>
<evidence type="ECO:0000313" key="5">
    <source>
        <dbReference type="EMBL" id="RKH83036.1"/>
    </source>
</evidence>
<keyword evidence="2" id="KW-0547">Nucleotide-binding</keyword>